<reference evidence="1 2" key="1">
    <citation type="journal article" date="2014" name="Int. J. Syst. Evol. Microbiol.">
        <title>Complete genome sequence of Corynebacterium casei LMG S-19264T (=DSM 44701T), isolated from a smear-ripened cheese.</title>
        <authorList>
            <consortium name="US DOE Joint Genome Institute (JGI-PGF)"/>
            <person name="Walter F."/>
            <person name="Albersmeier A."/>
            <person name="Kalinowski J."/>
            <person name="Ruckert C."/>
        </authorList>
    </citation>
    <scope>NUCLEOTIDE SEQUENCE [LARGE SCALE GENOMIC DNA]</scope>
    <source>
        <strain evidence="1 2">NBRC 114545</strain>
    </source>
</reference>
<proteinExistence type="predicted"/>
<dbReference type="AlphaFoldDB" id="A0AA37XLG3"/>
<sequence length="54" mass="6399">MEPNFERINTLLVEAFNDILVIEESELKKSQFNDLSITEMHTIEAIGMYKKDYF</sequence>
<organism evidence="1 2">
    <name type="scientific">Tetragenococcus osmophilus</name>
    <dbReference type="NCBI Taxonomy" id="526944"/>
    <lineage>
        <taxon>Bacteria</taxon>
        <taxon>Bacillati</taxon>
        <taxon>Bacillota</taxon>
        <taxon>Bacilli</taxon>
        <taxon>Lactobacillales</taxon>
        <taxon>Enterococcaceae</taxon>
        <taxon>Tetragenococcus</taxon>
    </lineage>
</organism>
<comment type="caution">
    <text evidence="1">The sequence shown here is derived from an EMBL/GenBank/DDBJ whole genome shotgun (WGS) entry which is preliminary data.</text>
</comment>
<dbReference type="EMBL" id="BSUW01000001">
    <property type="protein sequence ID" value="GMA71915.1"/>
    <property type="molecule type" value="Genomic_DNA"/>
</dbReference>
<evidence type="ECO:0000313" key="2">
    <source>
        <dbReference type="Proteomes" id="UP001157039"/>
    </source>
</evidence>
<gene>
    <name evidence="1" type="ORF">GCM10025885_09640</name>
</gene>
<dbReference type="Proteomes" id="UP001157039">
    <property type="component" value="Unassembled WGS sequence"/>
</dbReference>
<accession>A0AA37XLG3</accession>
<evidence type="ECO:0000313" key="1">
    <source>
        <dbReference type="EMBL" id="GMA71915.1"/>
    </source>
</evidence>
<name>A0AA37XLG3_9ENTE</name>
<protein>
    <submittedName>
        <fullName evidence="1">Uncharacterized protein</fullName>
    </submittedName>
</protein>